<comment type="caution">
    <text evidence="1">The sequence shown here is derived from an EMBL/GenBank/DDBJ whole genome shotgun (WGS) entry which is preliminary data.</text>
</comment>
<reference evidence="1 2" key="1">
    <citation type="journal article" date="2018" name="Genome Biol. Evol.">
        <title>Multiple Roots of Fruiting Body Formation in Amoebozoa.</title>
        <authorList>
            <person name="Hillmann F."/>
            <person name="Forbes G."/>
            <person name="Novohradska S."/>
            <person name="Ferling I."/>
            <person name="Riege K."/>
            <person name="Groth M."/>
            <person name="Westermann M."/>
            <person name="Marz M."/>
            <person name="Spaller T."/>
            <person name="Winckler T."/>
            <person name="Schaap P."/>
            <person name="Glockner G."/>
        </authorList>
    </citation>
    <scope>NUCLEOTIDE SEQUENCE [LARGE SCALE GENOMIC DNA]</scope>
    <source>
        <strain evidence="1 2">Jena</strain>
    </source>
</reference>
<evidence type="ECO:0000313" key="1">
    <source>
        <dbReference type="EMBL" id="PRP78112.1"/>
    </source>
</evidence>
<dbReference type="AlphaFoldDB" id="A0A2P6N2G1"/>
<dbReference type="InParanoid" id="A0A2P6N2G1"/>
<accession>A0A2P6N2G1</accession>
<evidence type="ECO:0000313" key="2">
    <source>
        <dbReference type="Proteomes" id="UP000241769"/>
    </source>
</evidence>
<gene>
    <name evidence="1" type="ORF">PROFUN_11624</name>
</gene>
<dbReference type="Proteomes" id="UP000241769">
    <property type="component" value="Unassembled WGS sequence"/>
</dbReference>
<proteinExistence type="predicted"/>
<dbReference type="EMBL" id="MDYQ01000240">
    <property type="protein sequence ID" value="PRP78112.1"/>
    <property type="molecule type" value="Genomic_DNA"/>
</dbReference>
<sequence>MWMVSAPFVSAPDALVEIDVAASQKVLPTTKPVLSSVTDTFSITLDVVLAELAENLFMLANVLGEEASTSDDVSSIDVESSAKYK</sequence>
<keyword evidence="2" id="KW-1185">Reference proteome</keyword>
<name>A0A2P6N2G1_9EUKA</name>
<organism evidence="1 2">
    <name type="scientific">Planoprotostelium fungivorum</name>
    <dbReference type="NCBI Taxonomy" id="1890364"/>
    <lineage>
        <taxon>Eukaryota</taxon>
        <taxon>Amoebozoa</taxon>
        <taxon>Evosea</taxon>
        <taxon>Variosea</taxon>
        <taxon>Cavosteliida</taxon>
        <taxon>Cavosteliaceae</taxon>
        <taxon>Planoprotostelium</taxon>
    </lineage>
</organism>
<protein>
    <submittedName>
        <fullName evidence="1">Uncharacterized protein</fullName>
    </submittedName>
</protein>